<sequence>MLLTIGPGNRSRPVSGQILGRRALVDTKESMLHMLLHSPFRRLFVVTQKSVGWRAGVASWHPYSVPSGMMHSPRHASRLRDVLLIESQFKVSHVRFGSAKCTGTCESSRQLANAESGRSDEGFSQSTILQSASRDLTTARNGVRSAVWCNVSITRGRRVWNSAGRHCGWACLGAGHATTQNREASSSSHSFVKAEGNWGMRAGRR</sequence>
<proteinExistence type="predicted"/>
<dbReference type="AlphaFoldDB" id="A0A6A6VS68"/>
<name>A0A6A6VS68_9PLEO</name>
<dbReference type="Proteomes" id="UP000799440">
    <property type="component" value="Unassembled WGS sequence"/>
</dbReference>
<protein>
    <submittedName>
        <fullName evidence="1">Uncharacterized protein</fullName>
    </submittedName>
</protein>
<gene>
    <name evidence="1" type="ORF">M011DRAFT_16909</name>
</gene>
<keyword evidence="2" id="KW-1185">Reference proteome</keyword>
<accession>A0A6A6VS68</accession>
<reference evidence="1" key="1">
    <citation type="journal article" date="2020" name="Stud. Mycol.">
        <title>101 Dothideomycetes genomes: a test case for predicting lifestyles and emergence of pathogens.</title>
        <authorList>
            <person name="Haridas S."/>
            <person name="Albert R."/>
            <person name="Binder M."/>
            <person name="Bloem J."/>
            <person name="Labutti K."/>
            <person name="Salamov A."/>
            <person name="Andreopoulos B."/>
            <person name="Baker S."/>
            <person name="Barry K."/>
            <person name="Bills G."/>
            <person name="Bluhm B."/>
            <person name="Cannon C."/>
            <person name="Castanera R."/>
            <person name="Culley D."/>
            <person name="Daum C."/>
            <person name="Ezra D."/>
            <person name="Gonzalez J."/>
            <person name="Henrissat B."/>
            <person name="Kuo A."/>
            <person name="Liang C."/>
            <person name="Lipzen A."/>
            <person name="Lutzoni F."/>
            <person name="Magnuson J."/>
            <person name="Mondo S."/>
            <person name="Nolan M."/>
            <person name="Ohm R."/>
            <person name="Pangilinan J."/>
            <person name="Park H.-J."/>
            <person name="Ramirez L."/>
            <person name="Alfaro M."/>
            <person name="Sun H."/>
            <person name="Tritt A."/>
            <person name="Yoshinaga Y."/>
            <person name="Zwiers L.-H."/>
            <person name="Turgeon B."/>
            <person name="Goodwin S."/>
            <person name="Spatafora J."/>
            <person name="Crous P."/>
            <person name="Grigoriev I."/>
        </authorList>
    </citation>
    <scope>NUCLEOTIDE SEQUENCE</scope>
    <source>
        <strain evidence="1">CBS 119925</strain>
    </source>
</reference>
<organism evidence="1 2">
    <name type="scientific">Sporormia fimetaria CBS 119925</name>
    <dbReference type="NCBI Taxonomy" id="1340428"/>
    <lineage>
        <taxon>Eukaryota</taxon>
        <taxon>Fungi</taxon>
        <taxon>Dikarya</taxon>
        <taxon>Ascomycota</taxon>
        <taxon>Pezizomycotina</taxon>
        <taxon>Dothideomycetes</taxon>
        <taxon>Pleosporomycetidae</taxon>
        <taxon>Pleosporales</taxon>
        <taxon>Sporormiaceae</taxon>
        <taxon>Sporormia</taxon>
    </lineage>
</organism>
<dbReference type="EMBL" id="MU006561">
    <property type="protein sequence ID" value="KAF2752121.1"/>
    <property type="molecule type" value="Genomic_DNA"/>
</dbReference>
<evidence type="ECO:0000313" key="1">
    <source>
        <dbReference type="EMBL" id="KAF2752121.1"/>
    </source>
</evidence>
<evidence type="ECO:0000313" key="2">
    <source>
        <dbReference type="Proteomes" id="UP000799440"/>
    </source>
</evidence>